<feature type="region of interest" description="Disordered" evidence="1">
    <location>
        <begin position="229"/>
        <end position="265"/>
    </location>
</feature>
<feature type="region of interest" description="Disordered" evidence="1">
    <location>
        <begin position="522"/>
        <end position="562"/>
    </location>
</feature>
<evidence type="ECO:0000259" key="2">
    <source>
        <dbReference type="Pfam" id="PF23305"/>
    </source>
</evidence>
<evidence type="ECO:0000313" key="4">
    <source>
        <dbReference type="Proteomes" id="UP000799640"/>
    </source>
</evidence>
<dbReference type="PANTHER" id="PTHR39463">
    <property type="entry name" value="MEDUSA"/>
    <property type="match status" value="1"/>
</dbReference>
<protein>
    <recommendedName>
        <fullName evidence="2">DUF7082 domain-containing protein</fullName>
    </recommendedName>
</protein>
<feature type="compositionally biased region" description="Low complexity" evidence="1">
    <location>
        <begin position="548"/>
        <end position="562"/>
    </location>
</feature>
<organism evidence="3 4">
    <name type="scientific">Trichodelitschia bisporula</name>
    <dbReference type="NCBI Taxonomy" id="703511"/>
    <lineage>
        <taxon>Eukaryota</taxon>
        <taxon>Fungi</taxon>
        <taxon>Dikarya</taxon>
        <taxon>Ascomycota</taxon>
        <taxon>Pezizomycotina</taxon>
        <taxon>Dothideomycetes</taxon>
        <taxon>Dothideomycetes incertae sedis</taxon>
        <taxon>Phaeotrichales</taxon>
        <taxon>Phaeotrichaceae</taxon>
        <taxon>Trichodelitschia</taxon>
    </lineage>
</organism>
<feature type="region of interest" description="Disordered" evidence="1">
    <location>
        <begin position="279"/>
        <end position="310"/>
    </location>
</feature>
<proteinExistence type="predicted"/>
<feature type="compositionally biased region" description="Low complexity" evidence="1">
    <location>
        <begin position="256"/>
        <end position="265"/>
    </location>
</feature>
<feature type="domain" description="DUF7082" evidence="2">
    <location>
        <begin position="344"/>
        <end position="497"/>
    </location>
</feature>
<dbReference type="Proteomes" id="UP000799640">
    <property type="component" value="Unassembled WGS sequence"/>
</dbReference>
<gene>
    <name evidence="3" type="ORF">EJ06DRAFT_368925</name>
</gene>
<feature type="compositionally biased region" description="Polar residues" evidence="1">
    <location>
        <begin position="665"/>
        <end position="679"/>
    </location>
</feature>
<dbReference type="AlphaFoldDB" id="A0A6G1I1E2"/>
<dbReference type="Pfam" id="PF23305">
    <property type="entry name" value="DUF7082"/>
    <property type="match status" value="1"/>
</dbReference>
<dbReference type="OrthoDB" id="1751210at2759"/>
<accession>A0A6G1I1E2</accession>
<feature type="region of interest" description="Disordered" evidence="1">
    <location>
        <begin position="638"/>
        <end position="694"/>
    </location>
</feature>
<reference evidence="3" key="1">
    <citation type="journal article" date="2020" name="Stud. Mycol.">
        <title>101 Dothideomycetes genomes: a test case for predicting lifestyles and emergence of pathogens.</title>
        <authorList>
            <person name="Haridas S."/>
            <person name="Albert R."/>
            <person name="Binder M."/>
            <person name="Bloem J."/>
            <person name="Labutti K."/>
            <person name="Salamov A."/>
            <person name="Andreopoulos B."/>
            <person name="Baker S."/>
            <person name="Barry K."/>
            <person name="Bills G."/>
            <person name="Bluhm B."/>
            <person name="Cannon C."/>
            <person name="Castanera R."/>
            <person name="Culley D."/>
            <person name="Daum C."/>
            <person name="Ezra D."/>
            <person name="Gonzalez J."/>
            <person name="Henrissat B."/>
            <person name="Kuo A."/>
            <person name="Liang C."/>
            <person name="Lipzen A."/>
            <person name="Lutzoni F."/>
            <person name="Magnuson J."/>
            <person name="Mondo S."/>
            <person name="Nolan M."/>
            <person name="Ohm R."/>
            <person name="Pangilinan J."/>
            <person name="Park H.-J."/>
            <person name="Ramirez L."/>
            <person name="Alfaro M."/>
            <person name="Sun H."/>
            <person name="Tritt A."/>
            <person name="Yoshinaga Y."/>
            <person name="Zwiers L.-H."/>
            <person name="Turgeon B."/>
            <person name="Goodwin S."/>
            <person name="Spatafora J."/>
            <person name="Crous P."/>
            <person name="Grigoriev I."/>
        </authorList>
    </citation>
    <scope>NUCLEOTIDE SEQUENCE</scope>
    <source>
        <strain evidence="3">CBS 262.69</strain>
    </source>
</reference>
<name>A0A6G1I1E2_9PEZI</name>
<dbReference type="EMBL" id="ML996692">
    <property type="protein sequence ID" value="KAF2401936.1"/>
    <property type="molecule type" value="Genomic_DNA"/>
</dbReference>
<evidence type="ECO:0000256" key="1">
    <source>
        <dbReference type="SAM" id="MobiDB-lite"/>
    </source>
</evidence>
<feature type="compositionally biased region" description="Polar residues" evidence="1">
    <location>
        <begin position="522"/>
        <end position="532"/>
    </location>
</feature>
<evidence type="ECO:0000313" key="3">
    <source>
        <dbReference type="EMBL" id="KAF2401936.1"/>
    </source>
</evidence>
<sequence>MSGYDEKAQDSHEAQDSYVYNYASTRSSQPEGYAGFTQPSFGPQYPGPHALLGPFEPRDVAYPPSAIQPFMDGGGRIPLEITTLGPWNGIAGDTFRLDLRSRSSPTAQRVTFSFIFGSLSVKAKLTESSRSDSLHHFTISAKIPPAQQAQMTVPLYLEIQDENGHSLEMKQMNYFTYLQADYAPSPKRSAIQPMQSTRYRDAADIYQTGPGAGSGGSGYLSNSNLYALPTAHDRPSQHQRSFGQPLARKPTYHYPSSQGQQATGSSSLVGLYDYSTISRTNPSPRLTAPRTLLTPQHSQPQEGGANPPLIRTSILQPSAQVSSSTSAVPTANAFNPYILYPNLKATLIIQGDLSSMSENWTEDETKAHRRLVEFQRSQSGSTITTVFKAVTPEERVQNSPCISCIWWEARRECYVTSVDTISLLESLVAVRFTVEEKNRIRRNLEGFKPLTVSKSKEDTVDFFKIIMGFPAPRPRNIEKDVKVFAWSVLPSALKKIISKYQSASYTSTSSLLVPNMATPIPTTYEDSSQAPVTTHEVLPPSNSGPQRPTASPHSTASSVVSVSGGYQTSMTSSALSPKIAGSTGLEVTASAGHGHHGAMGLGQMISASGHGHGHQGMGGGGQWSAQYASAQVPQFAAAALPGGNPGRHPSWDMGLASGFLEHSPGNATVTGANVGSRSDATGGYPPSSQQTKRS</sequence>
<dbReference type="PANTHER" id="PTHR39463:SF1">
    <property type="entry name" value="MEDUSA"/>
    <property type="match status" value="1"/>
</dbReference>
<keyword evidence="4" id="KW-1185">Reference proteome</keyword>
<dbReference type="InterPro" id="IPR055509">
    <property type="entry name" value="DUF7082"/>
</dbReference>
<feature type="region of interest" description="Disordered" evidence="1">
    <location>
        <begin position="588"/>
        <end position="622"/>
    </location>
</feature>
<dbReference type="GO" id="GO:0005634">
    <property type="term" value="C:nucleus"/>
    <property type="evidence" value="ECO:0007669"/>
    <property type="project" value="TreeGrafter"/>
</dbReference>